<dbReference type="EMBL" id="CP017820">
    <property type="protein sequence ID" value="APA10846.1"/>
    <property type="molecule type" value="Genomic_DNA"/>
</dbReference>
<reference evidence="3" key="1">
    <citation type="journal article" date="2017" name="Genome Biol. Evol.">
        <title>The complete genome sequence of the phytopathogenic fungus Sclerotinia sclerotiorum reveals insights into the genome architecture of broad host range pathogens.</title>
        <authorList>
            <person name="Derbyshire M."/>
            <person name="Denton-Giles M."/>
            <person name="Hegedus D."/>
            <person name="Seifbarghy S."/>
            <person name="Rollins J."/>
            <person name="van Kan J."/>
            <person name="Seidl M.F."/>
            <person name="Faino L."/>
            <person name="Mbengue M."/>
            <person name="Navaud O."/>
            <person name="Raffaele S."/>
            <person name="Hammond-Kosack K."/>
            <person name="Heard S."/>
            <person name="Oliver R."/>
        </authorList>
    </citation>
    <scope>NUCLEOTIDE SEQUENCE [LARGE SCALE GENOMIC DNA]</scope>
    <source>
        <strain evidence="3">ATCC 18683 / 1980 / Ss-1</strain>
    </source>
</reference>
<evidence type="ECO:0000313" key="2">
    <source>
        <dbReference type="EMBL" id="APA10846.1"/>
    </source>
</evidence>
<accession>A0A1D9Q7H6</accession>
<protein>
    <submittedName>
        <fullName evidence="2">Uncharacterized protein</fullName>
    </submittedName>
</protein>
<name>A0A1D9Q7H6_SCLS1</name>
<dbReference type="OrthoDB" id="3534872at2759"/>
<evidence type="ECO:0000313" key="3">
    <source>
        <dbReference type="Proteomes" id="UP000177798"/>
    </source>
</evidence>
<dbReference type="Proteomes" id="UP000177798">
    <property type="component" value="Chromosome 7"/>
</dbReference>
<feature type="compositionally biased region" description="Basic and acidic residues" evidence="1">
    <location>
        <begin position="438"/>
        <end position="447"/>
    </location>
</feature>
<dbReference type="VEuPathDB" id="FungiDB:sscle_07g056160"/>
<evidence type="ECO:0000256" key="1">
    <source>
        <dbReference type="SAM" id="MobiDB-lite"/>
    </source>
</evidence>
<gene>
    <name evidence="2" type="ORF">sscle_07g056160</name>
</gene>
<sequence>MPYFRPFTFEGTQFTMNLKSSKFPKNTSVRSTALPQVNTSRSSVLDLANTLPTRLRDLKLDWKQASSIATTNFSLDPTPNDYFEDDFEDAWGDLDADGDDAAHRSKIAQPVVEQQTHPKNQASQLEYNIALAPVLCPSIKCYKCGWLSQYQIRDMRMPAQQQPHLVAPNSKATQTHLKIATCVKCNSGQCLACGKAPHLAECIFADSRIVWQALLSVDTAMVQFRYVSPTLAEVENPKNMYSALLEALTTILAVVPRSGPLTFGLYELLRNSLILDLVADIVRDMTVQNIQLSPLLIQTWEFFHMIAERSELVDLFFQNRQVLNGASPGLQQLAFPLVLLPIQQASNINTDFHQAKRVLDVYAIVASRVVPSIVVPRKIHCTQHEAGYAAGVRDLYRLVVIRNIEAKEKSAQEDSSMDIDPPRKKHGRARQEGQGQDQDGRRDGEGGKRRKIIGI</sequence>
<dbReference type="AlphaFoldDB" id="A0A1D9Q7H6"/>
<feature type="region of interest" description="Disordered" evidence="1">
    <location>
        <begin position="409"/>
        <end position="455"/>
    </location>
</feature>
<proteinExistence type="predicted"/>
<organism evidence="2 3">
    <name type="scientific">Sclerotinia sclerotiorum (strain ATCC 18683 / 1980 / Ss-1)</name>
    <name type="common">White mold</name>
    <name type="synonym">Whetzelinia sclerotiorum</name>
    <dbReference type="NCBI Taxonomy" id="665079"/>
    <lineage>
        <taxon>Eukaryota</taxon>
        <taxon>Fungi</taxon>
        <taxon>Dikarya</taxon>
        <taxon>Ascomycota</taxon>
        <taxon>Pezizomycotina</taxon>
        <taxon>Leotiomycetes</taxon>
        <taxon>Helotiales</taxon>
        <taxon>Sclerotiniaceae</taxon>
        <taxon>Sclerotinia</taxon>
    </lineage>
</organism>